<keyword evidence="2 5" id="KW-0812">Transmembrane</keyword>
<evidence type="ECO:0000256" key="5">
    <source>
        <dbReference type="SAM" id="Phobius"/>
    </source>
</evidence>
<dbReference type="RefSeq" id="WP_225275574.1">
    <property type="nucleotide sequence ID" value="NZ_CP084058.1"/>
</dbReference>
<feature type="transmembrane region" description="Helical" evidence="5">
    <location>
        <begin position="162"/>
        <end position="182"/>
    </location>
</feature>
<protein>
    <submittedName>
        <fullName evidence="7">Inner membrane protein YrbG, predicted calcium/sodium:proton antiporter</fullName>
    </submittedName>
</protein>
<name>A0A1M4EBI1_9ACTN</name>
<dbReference type="Pfam" id="PF01699">
    <property type="entry name" value="Na_Ca_ex"/>
    <property type="match status" value="1"/>
</dbReference>
<reference evidence="7" key="1">
    <citation type="submission" date="2016-04" db="EMBL/GenBank/DDBJ databases">
        <authorList>
            <person name="Evans L.H."/>
            <person name="Alamgir A."/>
            <person name="Owens N."/>
            <person name="Weber N.D."/>
            <person name="Virtaneva K."/>
            <person name="Barbian K."/>
            <person name="Babar A."/>
            <person name="Rosenke K."/>
        </authorList>
    </citation>
    <scope>NUCLEOTIDE SEQUENCE</scope>
    <source>
        <strain evidence="7">Nono1</strain>
    </source>
</reference>
<dbReference type="EMBL" id="LT559118">
    <property type="protein sequence ID" value="SBO96255.1"/>
    <property type="molecule type" value="Genomic_DNA"/>
</dbReference>
<comment type="subcellular location">
    <subcellularLocation>
        <location evidence="1">Membrane</location>
        <topology evidence="1">Multi-pass membrane protein</topology>
    </subcellularLocation>
</comment>
<feature type="transmembrane region" description="Helical" evidence="5">
    <location>
        <begin position="104"/>
        <end position="123"/>
    </location>
</feature>
<accession>A0A1M4EBI1</accession>
<dbReference type="InterPro" id="IPR044880">
    <property type="entry name" value="NCX_ion-bd_dom_sf"/>
</dbReference>
<feature type="transmembrane region" description="Helical" evidence="5">
    <location>
        <begin position="135"/>
        <end position="156"/>
    </location>
</feature>
<evidence type="ECO:0000256" key="2">
    <source>
        <dbReference type="ARBA" id="ARBA00022692"/>
    </source>
</evidence>
<evidence type="ECO:0000256" key="4">
    <source>
        <dbReference type="ARBA" id="ARBA00023136"/>
    </source>
</evidence>
<evidence type="ECO:0000256" key="3">
    <source>
        <dbReference type="ARBA" id="ARBA00022989"/>
    </source>
</evidence>
<dbReference type="PANTHER" id="PTHR10846">
    <property type="entry name" value="SODIUM/POTASSIUM/CALCIUM EXCHANGER"/>
    <property type="match status" value="1"/>
</dbReference>
<dbReference type="InterPro" id="IPR004837">
    <property type="entry name" value="NaCa_Exmemb"/>
</dbReference>
<dbReference type="Gene3D" id="1.20.1420.30">
    <property type="entry name" value="NCX, central ion-binding region"/>
    <property type="match status" value="1"/>
</dbReference>
<dbReference type="AlphaFoldDB" id="A0A1M4EBI1"/>
<feature type="transmembrane region" description="Helical" evidence="5">
    <location>
        <begin position="68"/>
        <end position="92"/>
    </location>
</feature>
<evidence type="ECO:0000313" key="7">
    <source>
        <dbReference type="EMBL" id="SBO96255.1"/>
    </source>
</evidence>
<dbReference type="GO" id="GO:0006874">
    <property type="term" value="P:intracellular calcium ion homeostasis"/>
    <property type="evidence" value="ECO:0007669"/>
    <property type="project" value="TreeGrafter"/>
</dbReference>
<keyword evidence="3 5" id="KW-1133">Transmembrane helix</keyword>
<gene>
    <name evidence="7" type="ORF">BN4615_P5771</name>
</gene>
<sequence length="208" mass="20691">MLLLLALSALGLIVLALAADHLVLGSGRLAERLGLQPVVVGVVVIGFGTSAPELVVTGTASLRGQTDLALAGLVGSNIVNLTLILGVTGLVAALAVEAGLSPDLVGFTLVALGTSLPELVTCLQAQRRGDSDLVVGNLLGSNLINSLAGGAVIAVAGTTAPAMAPAVIAAMAGVSGLTWALLARGKRLSRRESLLLLVLYAALLPLVT</sequence>
<evidence type="ECO:0000256" key="1">
    <source>
        <dbReference type="ARBA" id="ARBA00004141"/>
    </source>
</evidence>
<dbReference type="GO" id="GO:0008273">
    <property type="term" value="F:calcium, potassium:sodium antiporter activity"/>
    <property type="evidence" value="ECO:0007669"/>
    <property type="project" value="TreeGrafter"/>
</dbReference>
<dbReference type="PANTHER" id="PTHR10846:SF8">
    <property type="entry name" value="INNER MEMBRANE PROTEIN YRBG"/>
    <property type="match status" value="1"/>
</dbReference>
<proteinExistence type="predicted"/>
<keyword evidence="4 5" id="KW-0472">Membrane</keyword>
<dbReference type="GO" id="GO:0005262">
    <property type="term" value="F:calcium channel activity"/>
    <property type="evidence" value="ECO:0007669"/>
    <property type="project" value="TreeGrafter"/>
</dbReference>
<feature type="transmembrane region" description="Helical" evidence="5">
    <location>
        <begin position="34"/>
        <end position="56"/>
    </location>
</feature>
<dbReference type="GO" id="GO:0005886">
    <property type="term" value="C:plasma membrane"/>
    <property type="evidence" value="ECO:0007669"/>
    <property type="project" value="TreeGrafter"/>
</dbReference>
<organism evidence="7">
    <name type="scientific">Nonomuraea gerenzanensis</name>
    <dbReference type="NCBI Taxonomy" id="93944"/>
    <lineage>
        <taxon>Bacteria</taxon>
        <taxon>Bacillati</taxon>
        <taxon>Actinomycetota</taxon>
        <taxon>Actinomycetes</taxon>
        <taxon>Streptosporangiales</taxon>
        <taxon>Streptosporangiaceae</taxon>
        <taxon>Nonomuraea</taxon>
    </lineage>
</organism>
<evidence type="ECO:0000259" key="6">
    <source>
        <dbReference type="Pfam" id="PF01699"/>
    </source>
</evidence>
<dbReference type="InterPro" id="IPR004481">
    <property type="entry name" value="K/Na/Ca-exchanger"/>
</dbReference>
<feature type="domain" description="Sodium/calcium exchanger membrane region" evidence="6">
    <location>
        <begin position="4"/>
        <end position="95"/>
    </location>
</feature>